<dbReference type="EMBL" id="JBHULC010000011">
    <property type="protein sequence ID" value="MFD2521908.1"/>
    <property type="molecule type" value="Genomic_DNA"/>
</dbReference>
<proteinExistence type="inferred from homology"/>
<evidence type="ECO:0000256" key="4">
    <source>
        <dbReference type="ARBA" id="ARBA00015492"/>
    </source>
</evidence>
<evidence type="ECO:0000256" key="13">
    <source>
        <dbReference type="PIRNR" id="PIRNR004930"/>
    </source>
</evidence>
<evidence type="ECO:0000256" key="12">
    <source>
        <dbReference type="ARBA" id="ARBA00048366"/>
    </source>
</evidence>
<keyword evidence="7 13" id="KW-0819">tRNA processing</keyword>
<dbReference type="RefSeq" id="WP_340236183.1">
    <property type="nucleotide sequence ID" value="NZ_JBBEWC010000005.1"/>
</dbReference>
<dbReference type="InterPro" id="IPR010923">
    <property type="entry name" value="T(6)A37_SUA5"/>
</dbReference>
<protein>
    <recommendedName>
        <fullName evidence="4 13">Threonylcarbamoyl-AMP synthase</fullName>
        <shortName evidence="13">TC-AMP synthase</shortName>
        <ecNumber evidence="3 13">2.7.7.87</ecNumber>
    </recommendedName>
    <alternativeName>
        <fullName evidence="11 13">L-threonylcarbamoyladenylate synthase</fullName>
    </alternativeName>
</protein>
<dbReference type="InterPro" id="IPR038385">
    <property type="entry name" value="Sua5/YwlC_C"/>
</dbReference>
<dbReference type="Pfam" id="PF03481">
    <property type="entry name" value="Sua5_C"/>
    <property type="match status" value="1"/>
</dbReference>
<evidence type="ECO:0000313" key="16">
    <source>
        <dbReference type="Proteomes" id="UP001597510"/>
    </source>
</evidence>
<keyword evidence="16" id="KW-1185">Reference proteome</keyword>
<evidence type="ECO:0000256" key="10">
    <source>
        <dbReference type="ARBA" id="ARBA00022840"/>
    </source>
</evidence>
<comment type="catalytic activity">
    <reaction evidence="12 13">
        <text>L-threonine + hydrogencarbonate + ATP = L-threonylcarbamoyladenylate + diphosphate + H2O</text>
        <dbReference type="Rhea" id="RHEA:36407"/>
        <dbReference type="ChEBI" id="CHEBI:15377"/>
        <dbReference type="ChEBI" id="CHEBI:17544"/>
        <dbReference type="ChEBI" id="CHEBI:30616"/>
        <dbReference type="ChEBI" id="CHEBI:33019"/>
        <dbReference type="ChEBI" id="CHEBI:57926"/>
        <dbReference type="ChEBI" id="CHEBI:73682"/>
        <dbReference type="EC" id="2.7.7.87"/>
    </reaction>
</comment>
<dbReference type="NCBIfam" id="TIGR00057">
    <property type="entry name" value="L-threonylcarbamoyladenylate synthase"/>
    <property type="match status" value="1"/>
</dbReference>
<sequence>MAIIGKDIDEAIRLLSDGEVIGIPTETVYGLAGNALNTDAAAKIFEVKNRPSFDPLIIHTNSIERFPSYVSEIDERVYALAEKFMPGPLTLLLPRKNIIPDLVTSGLDNVAIRIPKHPLTLELLCQLDYPLAAPSANPFGYISPTSATHVNNQLGDKIKYILDGGDCQVGIESTIIGFVENEAIVYRKGGLSIEEIEGVVGKVKVIEHSSSNPQAPGMLKSHYAPKKPLVLLEKNQAIDQSKGNIAYLGFQHYHADIPLENQLLLSPNGDFREAAKHLFAYMRQLDAMAVDYIYTQLLPEKDLGRAINDRIRRATVKE</sequence>
<dbReference type="Proteomes" id="UP001597510">
    <property type="component" value="Unassembled WGS sequence"/>
</dbReference>
<gene>
    <name evidence="15" type="ORF">ACFSR2_13500</name>
</gene>
<evidence type="ECO:0000256" key="7">
    <source>
        <dbReference type="ARBA" id="ARBA00022694"/>
    </source>
</evidence>
<evidence type="ECO:0000256" key="6">
    <source>
        <dbReference type="ARBA" id="ARBA00022679"/>
    </source>
</evidence>
<evidence type="ECO:0000256" key="9">
    <source>
        <dbReference type="ARBA" id="ARBA00022741"/>
    </source>
</evidence>
<dbReference type="InterPro" id="IPR050156">
    <property type="entry name" value="TC-AMP_synthase_SUA5"/>
</dbReference>
<keyword evidence="6 13" id="KW-0808">Transferase</keyword>
<keyword evidence="5 13" id="KW-0963">Cytoplasm</keyword>
<dbReference type="GO" id="GO:0061710">
    <property type="term" value="F:L-threonylcarbamoyladenylate synthase"/>
    <property type="evidence" value="ECO:0007669"/>
    <property type="project" value="UniProtKB-EC"/>
</dbReference>
<feature type="domain" description="YrdC-like" evidence="14">
    <location>
        <begin position="5"/>
        <end position="191"/>
    </location>
</feature>
<comment type="similarity">
    <text evidence="2 13">Belongs to the SUA5 family.</text>
</comment>
<dbReference type="PANTHER" id="PTHR17490:SF16">
    <property type="entry name" value="THREONYLCARBAMOYL-AMP SYNTHASE"/>
    <property type="match status" value="1"/>
</dbReference>
<name>A0ABW5J8J5_9BACT</name>
<keyword evidence="8 13" id="KW-0548">Nucleotidyltransferase</keyword>
<dbReference type="Gene3D" id="3.90.870.10">
    <property type="entry name" value="DHBP synthase"/>
    <property type="match status" value="1"/>
</dbReference>
<evidence type="ECO:0000256" key="5">
    <source>
        <dbReference type="ARBA" id="ARBA00022490"/>
    </source>
</evidence>
<dbReference type="Pfam" id="PF01300">
    <property type="entry name" value="Sua5_yciO_yrdC"/>
    <property type="match status" value="1"/>
</dbReference>
<organism evidence="15 16">
    <name type="scientific">Emticicia soli</name>
    <dbReference type="NCBI Taxonomy" id="2027878"/>
    <lineage>
        <taxon>Bacteria</taxon>
        <taxon>Pseudomonadati</taxon>
        <taxon>Bacteroidota</taxon>
        <taxon>Cytophagia</taxon>
        <taxon>Cytophagales</taxon>
        <taxon>Leadbetterellaceae</taxon>
        <taxon>Emticicia</taxon>
    </lineage>
</organism>
<evidence type="ECO:0000256" key="3">
    <source>
        <dbReference type="ARBA" id="ARBA00012584"/>
    </source>
</evidence>
<evidence type="ECO:0000256" key="1">
    <source>
        <dbReference type="ARBA" id="ARBA00004496"/>
    </source>
</evidence>
<comment type="caution">
    <text evidence="15">The sequence shown here is derived from an EMBL/GenBank/DDBJ whole genome shotgun (WGS) entry which is preliminary data.</text>
</comment>
<accession>A0ABW5J8J5</accession>
<dbReference type="Gene3D" id="3.40.50.11030">
    <property type="entry name" value="Threonylcarbamoyl-AMP synthase, C-terminal domain"/>
    <property type="match status" value="1"/>
</dbReference>
<dbReference type="InterPro" id="IPR005145">
    <property type="entry name" value="Sua5_C"/>
</dbReference>
<evidence type="ECO:0000256" key="8">
    <source>
        <dbReference type="ARBA" id="ARBA00022695"/>
    </source>
</evidence>
<reference evidence="16" key="1">
    <citation type="journal article" date="2019" name="Int. J. Syst. Evol. Microbiol.">
        <title>The Global Catalogue of Microorganisms (GCM) 10K type strain sequencing project: providing services to taxonomists for standard genome sequencing and annotation.</title>
        <authorList>
            <consortium name="The Broad Institute Genomics Platform"/>
            <consortium name="The Broad Institute Genome Sequencing Center for Infectious Disease"/>
            <person name="Wu L."/>
            <person name="Ma J."/>
        </authorList>
    </citation>
    <scope>NUCLEOTIDE SEQUENCE [LARGE SCALE GENOMIC DNA]</scope>
    <source>
        <strain evidence="16">KCTC 52344</strain>
    </source>
</reference>
<evidence type="ECO:0000259" key="14">
    <source>
        <dbReference type="PROSITE" id="PS51163"/>
    </source>
</evidence>
<evidence type="ECO:0000256" key="2">
    <source>
        <dbReference type="ARBA" id="ARBA00007663"/>
    </source>
</evidence>
<comment type="function">
    <text evidence="13">Required for the formation of a threonylcarbamoyl group on adenosine at position 37 (t(6)A37) in tRNAs that read codons beginning with adenine.</text>
</comment>
<keyword evidence="9 13" id="KW-0547">Nucleotide-binding</keyword>
<dbReference type="SUPFAM" id="SSF55821">
    <property type="entry name" value="YrdC/RibB"/>
    <property type="match status" value="1"/>
</dbReference>
<dbReference type="PANTHER" id="PTHR17490">
    <property type="entry name" value="SUA5"/>
    <property type="match status" value="1"/>
</dbReference>
<keyword evidence="10 13" id="KW-0067">ATP-binding</keyword>
<comment type="subcellular location">
    <subcellularLocation>
        <location evidence="1 13">Cytoplasm</location>
    </subcellularLocation>
</comment>
<evidence type="ECO:0000313" key="15">
    <source>
        <dbReference type="EMBL" id="MFD2521908.1"/>
    </source>
</evidence>
<dbReference type="InterPro" id="IPR006070">
    <property type="entry name" value="Sua5-like_dom"/>
</dbReference>
<dbReference type="EC" id="2.7.7.87" evidence="3 13"/>
<dbReference type="InterPro" id="IPR017945">
    <property type="entry name" value="DHBP_synth_RibB-like_a/b_dom"/>
</dbReference>
<evidence type="ECO:0000256" key="11">
    <source>
        <dbReference type="ARBA" id="ARBA00029774"/>
    </source>
</evidence>
<dbReference type="PROSITE" id="PS51163">
    <property type="entry name" value="YRDC"/>
    <property type="match status" value="1"/>
</dbReference>
<dbReference type="PIRSF" id="PIRSF004930">
    <property type="entry name" value="Tln_factor_SUA5"/>
    <property type="match status" value="1"/>
</dbReference>